<gene>
    <name evidence="3" type="ORF">ARMOST_02854</name>
</gene>
<dbReference type="AlphaFoldDB" id="A0A284QSU6"/>
<accession>A0A284QSU6</accession>
<dbReference type="SUPFAM" id="SSF52047">
    <property type="entry name" value="RNI-like"/>
    <property type="match status" value="1"/>
</dbReference>
<dbReference type="Proteomes" id="UP000219338">
    <property type="component" value="Unassembled WGS sequence"/>
</dbReference>
<dbReference type="PANTHER" id="PTHR38926:SF5">
    <property type="entry name" value="F-BOX AND LEUCINE-RICH REPEAT PROTEIN 6"/>
    <property type="match status" value="1"/>
</dbReference>
<proteinExistence type="predicted"/>
<dbReference type="InterPro" id="IPR001810">
    <property type="entry name" value="F-box_dom"/>
</dbReference>
<evidence type="ECO:0000313" key="3">
    <source>
        <dbReference type="EMBL" id="SJK99548.1"/>
    </source>
</evidence>
<name>A0A284QSU6_ARMOS</name>
<protein>
    <recommendedName>
        <fullName evidence="2">F-box domain-containing protein</fullName>
    </recommendedName>
</protein>
<feature type="domain" description="F-box" evidence="2">
    <location>
        <begin position="149"/>
        <end position="216"/>
    </location>
</feature>
<dbReference type="PANTHER" id="PTHR38926">
    <property type="entry name" value="F-BOX DOMAIN CONTAINING PROTEIN, EXPRESSED"/>
    <property type="match status" value="1"/>
</dbReference>
<sequence>MTSSELSMSTTLKRRHGRLNLKDEEDILEASNAALRDLESCCSVPASVILPSVINVASARQTSLPIGHQTHHSFRSLAHSESDDEEFGAERASMSTPSSEKARRCSTFGVASRNAQEERDDSSSSFARGQPRTPPPAEMEDVATSNIIHTLPNELLTLIFEAGSVLTYPSLVEPKSPFVPITVKKVSSFMNTVMHVCHRWRQVAIHTPALWTTLHISRSRKALDNLPSVKDFRNPMPWVTEHLMRSQCLPLDISLDCRHISIKSVFNQLIPESHRWRSLVITIPSVQDLPNALSSLKKIPVPALETLEITSLKYHDSIAPNLTSFFRGGLSPNLSHVRLNRVSLSWLAFPLKGLTTLDLRFVIWPTFPHLAEMLSGSPNLQNLILHIDNTAAKLLDRRGRAAINIPSLRSLEIRLFSQGSPTICPFLQIFSIPALESLTLREVTSSDWCRILVYFRVNCTSYPVLRHLRLSCIRGLISVDSSAVRAFPQLTHLTLNGIYSSAFCRLLVDEKTDDGYRVPVWPNMTSLSIRGDVDLNVNLLERAIIARRRMGRALMNVDLDHRKPSED</sequence>
<evidence type="ECO:0000313" key="4">
    <source>
        <dbReference type="Proteomes" id="UP000219338"/>
    </source>
</evidence>
<evidence type="ECO:0000256" key="1">
    <source>
        <dbReference type="SAM" id="MobiDB-lite"/>
    </source>
</evidence>
<dbReference type="STRING" id="47428.A0A284QSU6"/>
<feature type="region of interest" description="Disordered" evidence="1">
    <location>
        <begin position="80"/>
        <end position="139"/>
    </location>
</feature>
<dbReference type="OMA" id="LNASMCT"/>
<dbReference type="EMBL" id="FUEG01000002">
    <property type="protein sequence ID" value="SJK99548.1"/>
    <property type="molecule type" value="Genomic_DNA"/>
</dbReference>
<dbReference type="Gene3D" id="3.80.10.10">
    <property type="entry name" value="Ribonuclease Inhibitor"/>
    <property type="match status" value="1"/>
</dbReference>
<reference evidence="4" key="1">
    <citation type="journal article" date="2017" name="Nat. Ecol. Evol.">
        <title>Genome expansion and lineage-specific genetic innovations in the forest pathogenic fungi Armillaria.</title>
        <authorList>
            <person name="Sipos G."/>
            <person name="Prasanna A.N."/>
            <person name="Walter M.C."/>
            <person name="O'Connor E."/>
            <person name="Balint B."/>
            <person name="Krizsan K."/>
            <person name="Kiss B."/>
            <person name="Hess J."/>
            <person name="Varga T."/>
            <person name="Slot J."/>
            <person name="Riley R."/>
            <person name="Boka B."/>
            <person name="Rigling D."/>
            <person name="Barry K."/>
            <person name="Lee J."/>
            <person name="Mihaltcheva S."/>
            <person name="LaButti K."/>
            <person name="Lipzen A."/>
            <person name="Waldron R."/>
            <person name="Moloney N.M."/>
            <person name="Sperisen C."/>
            <person name="Kredics L."/>
            <person name="Vagvoelgyi C."/>
            <person name="Patrignani A."/>
            <person name="Fitzpatrick D."/>
            <person name="Nagy I."/>
            <person name="Doyle S."/>
            <person name="Anderson J.B."/>
            <person name="Grigoriev I.V."/>
            <person name="Gueldener U."/>
            <person name="Muensterkoetter M."/>
            <person name="Nagy L.G."/>
        </authorList>
    </citation>
    <scope>NUCLEOTIDE SEQUENCE [LARGE SCALE GENOMIC DNA]</scope>
    <source>
        <strain evidence="4">C18/9</strain>
    </source>
</reference>
<dbReference type="Pfam" id="PF12937">
    <property type="entry name" value="F-box-like"/>
    <property type="match status" value="1"/>
</dbReference>
<dbReference type="OrthoDB" id="3155440at2759"/>
<evidence type="ECO:0000259" key="2">
    <source>
        <dbReference type="Pfam" id="PF12937"/>
    </source>
</evidence>
<dbReference type="InterPro" id="IPR032675">
    <property type="entry name" value="LRR_dom_sf"/>
</dbReference>
<organism evidence="3 4">
    <name type="scientific">Armillaria ostoyae</name>
    <name type="common">Armillaria root rot fungus</name>
    <dbReference type="NCBI Taxonomy" id="47428"/>
    <lineage>
        <taxon>Eukaryota</taxon>
        <taxon>Fungi</taxon>
        <taxon>Dikarya</taxon>
        <taxon>Basidiomycota</taxon>
        <taxon>Agaricomycotina</taxon>
        <taxon>Agaricomycetes</taxon>
        <taxon>Agaricomycetidae</taxon>
        <taxon>Agaricales</taxon>
        <taxon>Marasmiineae</taxon>
        <taxon>Physalacriaceae</taxon>
        <taxon>Armillaria</taxon>
    </lineage>
</organism>
<dbReference type="Gene3D" id="1.20.1280.50">
    <property type="match status" value="1"/>
</dbReference>
<keyword evidence="4" id="KW-1185">Reference proteome</keyword>